<dbReference type="AlphaFoldDB" id="A0A8A3PSB6"/>
<feature type="domain" description="Cupin type-2" evidence="1">
    <location>
        <begin position="95"/>
        <end position="145"/>
    </location>
</feature>
<dbReference type="InterPro" id="IPR013096">
    <property type="entry name" value="Cupin_2"/>
</dbReference>
<keyword evidence="3" id="KW-1185">Reference proteome</keyword>
<dbReference type="Gene3D" id="2.60.120.10">
    <property type="entry name" value="Jelly Rolls"/>
    <property type="match status" value="1"/>
</dbReference>
<dbReference type="EMBL" id="CP063413">
    <property type="protein sequence ID" value="QSZ37764.1"/>
    <property type="molecule type" value="Genomic_DNA"/>
</dbReference>
<evidence type="ECO:0000313" key="2">
    <source>
        <dbReference type="EMBL" id="QSZ37764.1"/>
    </source>
</evidence>
<dbReference type="SUPFAM" id="SSF51182">
    <property type="entry name" value="RmlC-like cupins"/>
    <property type="match status" value="1"/>
</dbReference>
<sequence>MPESMSGPITGFPTEGLRTPKRLVTGHDDLGNAIFLKTDGGDHLAVMVEGIAAQNVIYSTQGFPVDLNGDKDVKWAHEVKPGSVVPNGSIALALAYGVVIEGEFEVSLGGGEVRKMHPGDMIVNRSAMHKWHNVSEARPGRMLFVLLNVKPVVVYGSLYIHFSGGRLG</sequence>
<dbReference type="Pfam" id="PF07883">
    <property type="entry name" value="Cupin_2"/>
    <property type="match status" value="1"/>
</dbReference>
<dbReference type="PANTHER" id="PTHR36156:SF2">
    <property type="entry name" value="CUPIN TYPE-2 DOMAIN-CONTAINING PROTEIN"/>
    <property type="match status" value="1"/>
</dbReference>
<reference evidence="2" key="1">
    <citation type="submission" date="2020-10" db="EMBL/GenBank/DDBJ databases">
        <title>Genome Sequence of Monilinia vaccinii-corymbosi Sheds Light on Mummy Berry Disease Infection of Blueberry and Mating Type.</title>
        <authorList>
            <person name="Yow A.G."/>
            <person name="Zhang Y."/>
            <person name="Bansal K."/>
            <person name="Eacker S.M."/>
            <person name="Sullivan S."/>
            <person name="Liachko I."/>
            <person name="Cubeta M.A."/>
            <person name="Rollins J.A."/>
            <person name="Ashrafi H."/>
        </authorList>
    </citation>
    <scope>NUCLEOTIDE SEQUENCE</scope>
    <source>
        <strain evidence="2">RL-1</strain>
    </source>
</reference>
<protein>
    <recommendedName>
        <fullName evidence="1">Cupin type-2 domain-containing protein</fullName>
    </recommendedName>
</protein>
<evidence type="ECO:0000259" key="1">
    <source>
        <dbReference type="Pfam" id="PF07883"/>
    </source>
</evidence>
<organism evidence="2 3">
    <name type="scientific">Monilinia vaccinii-corymbosi</name>
    <dbReference type="NCBI Taxonomy" id="61207"/>
    <lineage>
        <taxon>Eukaryota</taxon>
        <taxon>Fungi</taxon>
        <taxon>Dikarya</taxon>
        <taxon>Ascomycota</taxon>
        <taxon>Pezizomycotina</taxon>
        <taxon>Leotiomycetes</taxon>
        <taxon>Helotiales</taxon>
        <taxon>Sclerotiniaceae</taxon>
        <taxon>Monilinia</taxon>
    </lineage>
</organism>
<dbReference type="InterPro" id="IPR014710">
    <property type="entry name" value="RmlC-like_jellyroll"/>
</dbReference>
<dbReference type="PANTHER" id="PTHR36156">
    <property type="entry name" value="SLR2101 PROTEIN"/>
    <property type="match status" value="1"/>
</dbReference>
<dbReference type="InterPro" id="IPR011051">
    <property type="entry name" value="RmlC_Cupin_sf"/>
</dbReference>
<accession>A0A8A3PSB6</accession>
<dbReference type="InterPro" id="IPR047142">
    <property type="entry name" value="OryJ/VirC-like"/>
</dbReference>
<name>A0A8A3PSB6_9HELO</name>
<dbReference type="Proteomes" id="UP000672032">
    <property type="component" value="Chromosome 9"/>
</dbReference>
<proteinExistence type="predicted"/>
<gene>
    <name evidence="2" type="ORF">DSL72_008863</name>
</gene>
<evidence type="ECO:0000313" key="3">
    <source>
        <dbReference type="Proteomes" id="UP000672032"/>
    </source>
</evidence>
<dbReference type="OrthoDB" id="5840532at2759"/>